<dbReference type="EMBL" id="BMDG01000005">
    <property type="protein sequence ID" value="GGI07989.1"/>
    <property type="molecule type" value="Genomic_DNA"/>
</dbReference>
<dbReference type="Proteomes" id="UP000632535">
    <property type="component" value="Unassembled WGS sequence"/>
</dbReference>
<evidence type="ECO:0000256" key="12">
    <source>
        <dbReference type="SAM" id="MobiDB-lite"/>
    </source>
</evidence>
<comment type="function">
    <text evidence="8 11">IGPS catalyzes the conversion of PRFAR and glutamine to IGP, AICAR and glutamate. The HisH subunit catalyzes the hydrolysis of glutamine to glutamate and ammonia as part of the synthesis of IGP and AICAR. The resulting ammonia molecule is channeled to the active site of HisF.</text>
</comment>
<evidence type="ECO:0000313" key="14">
    <source>
        <dbReference type="EMBL" id="GGI07989.1"/>
    </source>
</evidence>
<feature type="compositionally biased region" description="Low complexity" evidence="12">
    <location>
        <begin position="14"/>
        <end position="31"/>
    </location>
</feature>
<keyword evidence="11" id="KW-0963">Cytoplasm</keyword>
<evidence type="ECO:0000256" key="1">
    <source>
        <dbReference type="ARBA" id="ARBA00005091"/>
    </source>
</evidence>
<comment type="pathway">
    <text evidence="1 11">Amino-acid biosynthesis; L-histidine biosynthesis; L-histidine from 5-phospho-alpha-D-ribose 1-diphosphate: step 5/9.</text>
</comment>
<evidence type="ECO:0000256" key="8">
    <source>
        <dbReference type="ARBA" id="ARBA00025299"/>
    </source>
</evidence>
<dbReference type="PIRSF" id="PIRSF000495">
    <property type="entry name" value="Amidotransf_hisH"/>
    <property type="match status" value="1"/>
</dbReference>
<evidence type="ECO:0000256" key="9">
    <source>
        <dbReference type="ARBA" id="ARBA00047838"/>
    </source>
</evidence>
<evidence type="ECO:0000256" key="10">
    <source>
        <dbReference type="ARBA" id="ARBA00049534"/>
    </source>
</evidence>
<dbReference type="PANTHER" id="PTHR42701:SF1">
    <property type="entry name" value="IMIDAZOLE GLYCEROL PHOSPHATE SYNTHASE SUBUNIT HISH"/>
    <property type="match status" value="1"/>
</dbReference>
<feature type="active site" evidence="11">
    <location>
        <position position="237"/>
    </location>
</feature>
<dbReference type="EC" id="3.5.1.2" evidence="11"/>
<sequence>MTEAAAPTAPPLLPTGGAAAELNPRGAPARASGRPRVVVLDYGFGNVRSAVRALERVGAEVELTADVRTASEATGLVVPGVGAFAACMEGLRAVRGDQVVDRRLAGNRPVLGICVGMQVMFDAGVEHGERAEGLGEWGGVVERLEAPVVPHMGWSEVEVPAGSRLFDGVEHERFYFVHSYAAQEFTQGHDEAADPRYRPPLVTWARHGGTAADPTSGARFVAAVENGPLSATQFHPEKSGDAGATLLENWVRSL</sequence>
<feature type="region of interest" description="Disordered" evidence="12">
    <location>
        <begin position="1"/>
        <end position="31"/>
    </location>
</feature>
<comment type="catalytic activity">
    <reaction evidence="9 11">
        <text>5-[(5-phospho-1-deoxy-D-ribulos-1-ylimino)methylamino]-1-(5-phospho-beta-D-ribosyl)imidazole-4-carboxamide + L-glutamine = D-erythro-1-(imidazol-4-yl)glycerol 3-phosphate + 5-amino-1-(5-phospho-beta-D-ribosyl)imidazole-4-carboxamide + L-glutamate + H(+)</text>
        <dbReference type="Rhea" id="RHEA:24793"/>
        <dbReference type="ChEBI" id="CHEBI:15378"/>
        <dbReference type="ChEBI" id="CHEBI:29985"/>
        <dbReference type="ChEBI" id="CHEBI:58278"/>
        <dbReference type="ChEBI" id="CHEBI:58359"/>
        <dbReference type="ChEBI" id="CHEBI:58475"/>
        <dbReference type="ChEBI" id="CHEBI:58525"/>
        <dbReference type="EC" id="4.3.2.10"/>
    </reaction>
</comment>
<dbReference type="HAMAP" id="MF_00278">
    <property type="entry name" value="HisH"/>
    <property type="match status" value="1"/>
</dbReference>
<comment type="subunit">
    <text evidence="2 11">Heterodimer of HisH and HisF.</text>
</comment>
<feature type="domain" description="Glutamine amidotransferase" evidence="13">
    <location>
        <begin position="38"/>
        <end position="251"/>
    </location>
</feature>
<evidence type="ECO:0000256" key="7">
    <source>
        <dbReference type="ARBA" id="ARBA00023239"/>
    </source>
</evidence>
<proteinExistence type="inferred from homology"/>
<evidence type="ECO:0000256" key="4">
    <source>
        <dbReference type="ARBA" id="ARBA00022801"/>
    </source>
</evidence>
<gene>
    <name evidence="11 14" type="primary">hisH</name>
    <name evidence="14" type="ORF">GCM10007368_18930</name>
</gene>
<feature type="active site" evidence="11">
    <location>
        <position position="235"/>
    </location>
</feature>
<keyword evidence="5 11" id="KW-0315">Glutamine amidotransferase</keyword>
<comment type="subcellular location">
    <subcellularLocation>
        <location evidence="11">Cytoplasm</location>
    </subcellularLocation>
</comment>
<dbReference type="EC" id="4.3.2.10" evidence="11"/>
<evidence type="ECO:0000256" key="3">
    <source>
        <dbReference type="ARBA" id="ARBA00022605"/>
    </source>
</evidence>
<evidence type="ECO:0000256" key="2">
    <source>
        <dbReference type="ARBA" id="ARBA00011152"/>
    </source>
</evidence>
<keyword evidence="4 11" id="KW-0378">Hydrolase</keyword>
<keyword evidence="15" id="KW-1185">Reference proteome</keyword>
<evidence type="ECO:0000256" key="11">
    <source>
        <dbReference type="HAMAP-Rule" id="MF_00278"/>
    </source>
</evidence>
<dbReference type="RefSeq" id="WP_188523424.1">
    <property type="nucleotide sequence ID" value="NZ_BMDG01000005.1"/>
</dbReference>
<feature type="active site" description="Nucleophile" evidence="11">
    <location>
        <position position="114"/>
    </location>
</feature>
<accession>A0ABQ2B4S7</accession>
<dbReference type="SUPFAM" id="SSF52317">
    <property type="entry name" value="Class I glutamine amidotransferase-like"/>
    <property type="match status" value="1"/>
</dbReference>
<dbReference type="InterPro" id="IPR029062">
    <property type="entry name" value="Class_I_gatase-like"/>
</dbReference>
<dbReference type="InterPro" id="IPR017926">
    <property type="entry name" value="GATASE"/>
</dbReference>
<evidence type="ECO:0000256" key="5">
    <source>
        <dbReference type="ARBA" id="ARBA00022962"/>
    </source>
</evidence>
<dbReference type="InterPro" id="IPR010139">
    <property type="entry name" value="Imidazole-glycPsynth_HisH"/>
</dbReference>
<dbReference type="Pfam" id="PF00117">
    <property type="entry name" value="GATase"/>
    <property type="match status" value="1"/>
</dbReference>
<dbReference type="PANTHER" id="PTHR42701">
    <property type="entry name" value="IMIDAZOLE GLYCEROL PHOSPHATE SYNTHASE SUBUNIT HISH"/>
    <property type="match status" value="1"/>
</dbReference>
<protein>
    <recommendedName>
        <fullName evidence="11">Imidazole glycerol phosphate synthase subunit HisH</fullName>
        <ecNumber evidence="11">4.3.2.10</ecNumber>
    </recommendedName>
    <alternativeName>
        <fullName evidence="11">IGP synthase glutaminase subunit</fullName>
        <ecNumber evidence="11">3.5.1.2</ecNumber>
    </alternativeName>
    <alternativeName>
        <fullName evidence="11">IGP synthase subunit HisH</fullName>
    </alternativeName>
    <alternativeName>
        <fullName evidence="11">ImGP synthase subunit HisH</fullName>
        <shortName evidence="11">IGPS subunit HisH</shortName>
    </alternativeName>
</protein>
<organism evidence="14 15">
    <name type="scientific">Isoptericola cucumis</name>
    <dbReference type="NCBI Taxonomy" id="1776856"/>
    <lineage>
        <taxon>Bacteria</taxon>
        <taxon>Bacillati</taxon>
        <taxon>Actinomycetota</taxon>
        <taxon>Actinomycetes</taxon>
        <taxon>Micrococcales</taxon>
        <taxon>Promicromonosporaceae</taxon>
        <taxon>Isoptericola</taxon>
    </lineage>
</organism>
<evidence type="ECO:0000259" key="13">
    <source>
        <dbReference type="Pfam" id="PF00117"/>
    </source>
</evidence>
<keyword evidence="3 11" id="KW-0028">Amino-acid biosynthesis</keyword>
<dbReference type="CDD" id="cd01748">
    <property type="entry name" value="GATase1_IGP_Synthase"/>
    <property type="match status" value="1"/>
</dbReference>
<reference evidence="15" key="1">
    <citation type="journal article" date="2019" name="Int. J. Syst. Evol. Microbiol.">
        <title>The Global Catalogue of Microorganisms (GCM) 10K type strain sequencing project: providing services to taxonomists for standard genome sequencing and annotation.</title>
        <authorList>
            <consortium name="The Broad Institute Genomics Platform"/>
            <consortium name="The Broad Institute Genome Sequencing Center for Infectious Disease"/>
            <person name="Wu L."/>
            <person name="Ma J."/>
        </authorList>
    </citation>
    <scope>NUCLEOTIDE SEQUENCE [LARGE SCALE GENOMIC DNA]</scope>
    <source>
        <strain evidence="15">CCM 8653</strain>
    </source>
</reference>
<comment type="catalytic activity">
    <reaction evidence="10 11">
        <text>L-glutamine + H2O = L-glutamate + NH4(+)</text>
        <dbReference type="Rhea" id="RHEA:15889"/>
        <dbReference type="ChEBI" id="CHEBI:15377"/>
        <dbReference type="ChEBI" id="CHEBI:28938"/>
        <dbReference type="ChEBI" id="CHEBI:29985"/>
        <dbReference type="ChEBI" id="CHEBI:58359"/>
        <dbReference type="EC" id="3.5.1.2"/>
    </reaction>
</comment>
<evidence type="ECO:0000313" key="15">
    <source>
        <dbReference type="Proteomes" id="UP000632535"/>
    </source>
</evidence>
<comment type="caution">
    <text evidence="14">The sequence shown here is derived from an EMBL/GenBank/DDBJ whole genome shotgun (WGS) entry which is preliminary data.</text>
</comment>
<dbReference type="PROSITE" id="PS51273">
    <property type="entry name" value="GATASE_TYPE_1"/>
    <property type="match status" value="1"/>
</dbReference>
<keyword evidence="6 11" id="KW-0368">Histidine biosynthesis</keyword>
<name>A0ABQ2B4S7_9MICO</name>
<dbReference type="Gene3D" id="3.40.50.880">
    <property type="match status" value="1"/>
</dbReference>
<evidence type="ECO:0000256" key="6">
    <source>
        <dbReference type="ARBA" id="ARBA00023102"/>
    </source>
</evidence>
<dbReference type="NCBIfam" id="TIGR01855">
    <property type="entry name" value="IMP_synth_hisH"/>
    <property type="match status" value="1"/>
</dbReference>
<keyword evidence="7 11" id="KW-0456">Lyase</keyword>